<name>A0A0B0IKR8_9BACI</name>
<organism evidence="2 3">
    <name type="scientific">Halalkalibacter okhensis</name>
    <dbReference type="NCBI Taxonomy" id="333138"/>
    <lineage>
        <taxon>Bacteria</taxon>
        <taxon>Bacillati</taxon>
        <taxon>Bacillota</taxon>
        <taxon>Bacilli</taxon>
        <taxon>Bacillales</taxon>
        <taxon>Bacillaceae</taxon>
        <taxon>Halalkalibacter</taxon>
    </lineage>
</organism>
<feature type="transmembrane region" description="Helical" evidence="1">
    <location>
        <begin position="64"/>
        <end position="82"/>
    </location>
</feature>
<proteinExistence type="predicted"/>
<dbReference type="Proteomes" id="UP000030832">
    <property type="component" value="Unassembled WGS sequence"/>
</dbReference>
<dbReference type="RefSeq" id="WP_034628845.1">
    <property type="nucleotide sequence ID" value="NZ_JRJU01000011.1"/>
</dbReference>
<protein>
    <submittedName>
        <fullName evidence="2">Uncharacterized protein</fullName>
    </submittedName>
</protein>
<dbReference type="eggNOG" id="ENOG50334A4">
    <property type="taxonomic scope" value="Bacteria"/>
</dbReference>
<dbReference type="AlphaFoldDB" id="A0A0B0IKR8"/>
<evidence type="ECO:0000313" key="3">
    <source>
        <dbReference type="Proteomes" id="UP000030832"/>
    </source>
</evidence>
<keyword evidence="1" id="KW-0812">Transmembrane</keyword>
<feature type="transmembrane region" description="Helical" evidence="1">
    <location>
        <begin position="121"/>
        <end position="137"/>
    </location>
</feature>
<keyword evidence="1" id="KW-0472">Membrane</keyword>
<accession>A0A0B0IKR8</accession>
<dbReference type="InterPro" id="IPR048147">
    <property type="entry name" value="CBO0543-like"/>
</dbReference>
<dbReference type="OrthoDB" id="2628935at2"/>
<keyword evidence="1" id="KW-1133">Transmembrane helix</keyword>
<feature type="transmembrane region" description="Helical" evidence="1">
    <location>
        <begin position="144"/>
        <end position="160"/>
    </location>
</feature>
<keyword evidence="3" id="KW-1185">Reference proteome</keyword>
<dbReference type="NCBIfam" id="NF041644">
    <property type="entry name" value="CBO0543_fam"/>
    <property type="match status" value="1"/>
</dbReference>
<feature type="transmembrane region" description="Helical" evidence="1">
    <location>
        <begin position="29"/>
        <end position="49"/>
    </location>
</feature>
<sequence>MHLIMAIIVIIAVWWKKDYKNWEKYHTTMLYFAVINLTYNFLCSNYFLWKFDPDLLINHSITEMLYTLIVFPGTVLMFLTHYPPTFKKRILYNLLWIALYIGIEGVYLLVGKIYYQHGWSIQWSIVLVAIMFPMLRLHHKRPIFAYLLSVFITAFFMWYFEVPLGVPIEERSG</sequence>
<evidence type="ECO:0000313" key="2">
    <source>
        <dbReference type="EMBL" id="KHF40261.1"/>
    </source>
</evidence>
<dbReference type="STRING" id="333138.LQ50_11010"/>
<reference evidence="2 3" key="1">
    <citation type="submission" date="2014-09" db="EMBL/GenBank/DDBJ databases">
        <title>Genome sequencing and annotation of Bacillus Okhensis strain Kh10-101T.</title>
        <authorList>
            <person name="Prakash J.S."/>
        </authorList>
    </citation>
    <scope>NUCLEOTIDE SEQUENCE [LARGE SCALE GENOMIC DNA]</scope>
    <source>
        <strain evidence="3">Kh10-101T</strain>
    </source>
</reference>
<gene>
    <name evidence="2" type="ORF">LQ50_11010</name>
</gene>
<comment type="caution">
    <text evidence="2">The sequence shown here is derived from an EMBL/GenBank/DDBJ whole genome shotgun (WGS) entry which is preliminary data.</text>
</comment>
<feature type="transmembrane region" description="Helical" evidence="1">
    <location>
        <begin position="94"/>
        <end position="115"/>
    </location>
</feature>
<evidence type="ECO:0000256" key="1">
    <source>
        <dbReference type="SAM" id="Phobius"/>
    </source>
</evidence>
<dbReference type="EMBL" id="JRJU01000011">
    <property type="protein sequence ID" value="KHF40261.1"/>
    <property type="molecule type" value="Genomic_DNA"/>
</dbReference>